<keyword evidence="3" id="KW-0456">Lyase</keyword>
<keyword evidence="2" id="KW-0479">Metal-binding</keyword>
<evidence type="ECO:0000259" key="4">
    <source>
        <dbReference type="Pfam" id="PF01397"/>
    </source>
</evidence>
<evidence type="ECO:0000259" key="5">
    <source>
        <dbReference type="Pfam" id="PF03936"/>
    </source>
</evidence>
<name>A0A6F8PJ08_9APIA</name>
<dbReference type="SFLD" id="SFLDG01019">
    <property type="entry name" value="Terpene_Cyclase_Like_1_C_Termi"/>
    <property type="match status" value="1"/>
</dbReference>
<dbReference type="InterPro" id="IPR005630">
    <property type="entry name" value="Terpene_synthase_metal-bd"/>
</dbReference>
<dbReference type="InterPro" id="IPR034741">
    <property type="entry name" value="Terpene_cyclase-like_1_C"/>
</dbReference>
<dbReference type="EMBL" id="LC506579">
    <property type="protein sequence ID" value="BBO53955.1"/>
    <property type="molecule type" value="mRNA"/>
</dbReference>
<dbReference type="InterPro" id="IPR008930">
    <property type="entry name" value="Terpenoid_cyclase/PrenylTrfase"/>
</dbReference>
<comment type="cofactor">
    <cofactor evidence="1">
        <name>Mg(2+)</name>
        <dbReference type="ChEBI" id="CHEBI:18420"/>
    </cofactor>
</comment>
<feature type="domain" description="Terpene synthase N-terminal" evidence="4">
    <location>
        <begin position="31"/>
        <end position="212"/>
    </location>
</feature>
<dbReference type="GO" id="GO:0010333">
    <property type="term" value="F:terpene synthase activity"/>
    <property type="evidence" value="ECO:0007669"/>
    <property type="project" value="InterPro"/>
</dbReference>
<dbReference type="InterPro" id="IPR050148">
    <property type="entry name" value="Terpene_synthase-like"/>
</dbReference>
<dbReference type="FunFam" id="1.10.600.10:FF:000007">
    <property type="entry name" value="Isoprene synthase, chloroplastic"/>
    <property type="match status" value="1"/>
</dbReference>
<dbReference type="Pfam" id="PF01397">
    <property type="entry name" value="Terpene_synth"/>
    <property type="match status" value="1"/>
</dbReference>
<organism evidence="6">
    <name type="scientific">Angelica keiskei</name>
    <dbReference type="NCBI Taxonomy" id="357850"/>
    <lineage>
        <taxon>Eukaryota</taxon>
        <taxon>Viridiplantae</taxon>
        <taxon>Streptophyta</taxon>
        <taxon>Embryophyta</taxon>
        <taxon>Tracheophyta</taxon>
        <taxon>Spermatophyta</taxon>
        <taxon>Magnoliopsida</taxon>
        <taxon>eudicotyledons</taxon>
        <taxon>Gunneridae</taxon>
        <taxon>Pentapetalae</taxon>
        <taxon>asterids</taxon>
        <taxon>campanulids</taxon>
        <taxon>Apiales</taxon>
        <taxon>Apiaceae</taxon>
        <taxon>Apioideae</taxon>
        <taxon>apioid superclade</taxon>
        <taxon>Selineae</taxon>
        <taxon>Angelica</taxon>
    </lineage>
</organism>
<evidence type="ECO:0000256" key="2">
    <source>
        <dbReference type="ARBA" id="ARBA00022723"/>
    </source>
</evidence>
<accession>A0A6F8PJ08</accession>
<dbReference type="Pfam" id="PF03936">
    <property type="entry name" value="Terpene_synth_C"/>
    <property type="match status" value="1"/>
</dbReference>
<proteinExistence type="evidence at transcript level"/>
<dbReference type="InterPro" id="IPR008949">
    <property type="entry name" value="Isoprenoid_synthase_dom_sf"/>
</dbReference>
<reference evidence="6" key="1">
    <citation type="submission" date="2019-10" db="EMBL/GenBank/DDBJ databases">
        <title>cDNA cloning and functional analyses of ashitaba (Angelica keiskei) sesquiterpene synthase.</title>
        <authorList>
            <person name="Iimura K."/>
            <person name="Hattan J."/>
            <person name="Misawa N."/>
            <person name="Shindo K."/>
        </authorList>
    </citation>
    <scope>NUCLEOTIDE SEQUENCE</scope>
</reference>
<feature type="domain" description="Terpene synthase metal-binding" evidence="5">
    <location>
        <begin position="269"/>
        <end position="509"/>
    </location>
</feature>
<dbReference type="PANTHER" id="PTHR31225:SF221">
    <property type="entry name" value="(-)-GERMACRENE D SYNTHASE"/>
    <property type="match status" value="1"/>
</dbReference>
<dbReference type="SFLD" id="SFLDS00005">
    <property type="entry name" value="Isoprenoid_Synthase_Type_I"/>
    <property type="match status" value="1"/>
</dbReference>
<dbReference type="InterPro" id="IPR044814">
    <property type="entry name" value="Terpene_cyclase_plant_C1"/>
</dbReference>
<sequence>MAALVHSTSGPPPKVAMPEIARKSASYHPSIWGDRFLAYSNPAVLKTDVDHKEEVHLQLLKEEVKKMLVAKDKTQDELISLIDDIQRLGLSYHFEAELETLLQHIKDSFREYYGSKTDHDLRDVALCFRLLRQQGHFISSDVFYKFKDNKGKFKENMVKDVRGMLSLLEATHLRVNGDDILEEALEFTTSHLHLYKNSNMNDPLVELVDRELRCPLRMGVNRLVARHYISIYHKFDWHNQVLLDLAKCDFNRVQKVHQMELAHITRWWKDLDFANKLPFARDRIVECYFWILGLYFEPQYAKARIFLTQVISLTSIVDDTYDVYGTAEELQQFTDAIQKWDISILDQLPEYMRFPYQVLLDVFAKAEEDMVKEAGPTHGFDYAKDAFKRLTRSYHQESKWCQVSYFPTFEEYMSVACVSDGMKMLSITSFVLMGNVATKEAFEWMSKDPLILRAMSVIGRLKNDIVGHENERKRPHIPSAVECFMEQYDVPKEIAYDALKKHITNAWKDINQECLHPIAIPAPLIEKVFNFSCVTNLIYDEGFDAYTISSSRTKEKITSLLIDPIPV</sequence>
<dbReference type="InterPro" id="IPR036965">
    <property type="entry name" value="Terpene_synth_N_sf"/>
</dbReference>
<dbReference type="CDD" id="cd00684">
    <property type="entry name" value="Terpene_cyclase_plant_C1"/>
    <property type="match status" value="1"/>
</dbReference>
<evidence type="ECO:0000313" key="6">
    <source>
        <dbReference type="EMBL" id="BBO53955.1"/>
    </source>
</evidence>
<dbReference type="GO" id="GO:0016102">
    <property type="term" value="P:diterpenoid biosynthetic process"/>
    <property type="evidence" value="ECO:0007669"/>
    <property type="project" value="InterPro"/>
</dbReference>
<dbReference type="FunFam" id="1.50.10.130:FF:000001">
    <property type="entry name" value="Isoprene synthase, chloroplastic"/>
    <property type="match status" value="1"/>
</dbReference>
<dbReference type="InterPro" id="IPR001906">
    <property type="entry name" value="Terpene_synth_N"/>
</dbReference>
<dbReference type="PANTHER" id="PTHR31225">
    <property type="entry name" value="OS04G0344100 PROTEIN-RELATED"/>
    <property type="match status" value="1"/>
</dbReference>
<dbReference type="SUPFAM" id="SSF48576">
    <property type="entry name" value="Terpenoid synthases"/>
    <property type="match status" value="1"/>
</dbReference>
<evidence type="ECO:0000256" key="1">
    <source>
        <dbReference type="ARBA" id="ARBA00001946"/>
    </source>
</evidence>
<gene>
    <name evidence="6" type="primary">Aktps2</name>
</gene>
<dbReference type="SUPFAM" id="SSF48239">
    <property type="entry name" value="Terpenoid cyclases/Protein prenyltransferases"/>
    <property type="match status" value="1"/>
</dbReference>
<dbReference type="Gene3D" id="1.10.600.10">
    <property type="entry name" value="Farnesyl Diphosphate Synthase"/>
    <property type="match status" value="1"/>
</dbReference>
<dbReference type="Gene3D" id="1.50.10.130">
    <property type="entry name" value="Terpene synthase, N-terminal domain"/>
    <property type="match status" value="1"/>
</dbReference>
<dbReference type="GO" id="GO:0000287">
    <property type="term" value="F:magnesium ion binding"/>
    <property type="evidence" value="ECO:0007669"/>
    <property type="project" value="InterPro"/>
</dbReference>
<protein>
    <submittedName>
        <fullName evidence="6">Sesquiterpene synthase 2</fullName>
    </submittedName>
</protein>
<evidence type="ECO:0000256" key="3">
    <source>
        <dbReference type="ARBA" id="ARBA00023239"/>
    </source>
</evidence>
<dbReference type="AlphaFoldDB" id="A0A6F8PJ08"/>